<dbReference type="PaxDb" id="4097-A0A1S4AZ57"/>
<dbReference type="InterPro" id="IPR027124">
    <property type="entry name" value="Swc5/CFDP1/2"/>
</dbReference>
<dbReference type="KEGG" id="nta:107802754"/>
<gene>
    <name evidence="1" type="primary">LOC107802754</name>
</gene>
<reference evidence="1" key="1">
    <citation type="submission" date="2025-08" db="UniProtKB">
        <authorList>
            <consortium name="RefSeq"/>
        </authorList>
    </citation>
    <scope>IDENTIFICATION</scope>
</reference>
<sequence>MCPGDKGVGSKARDADGCKLWYSRIRKGKNAVGILVDRDLREFVIEVWRVNDRLMTIKLSLASMRRMRAWMRRLKSSYSEVHGGFGFGDSNGGGTSLLDFAKAFELVIANSSFLKREEHLVIFRSAMEKISD</sequence>
<proteinExistence type="predicted"/>
<protein>
    <recommendedName>
        <fullName evidence="2">Craniofacial development protein 2-like</fullName>
    </recommendedName>
</protein>
<evidence type="ECO:0008006" key="2">
    <source>
        <dbReference type="Google" id="ProtNLM"/>
    </source>
</evidence>
<dbReference type="PANTHER" id="PTHR23227">
    <property type="entry name" value="BUCENTAUR RELATED"/>
    <property type="match status" value="1"/>
</dbReference>
<name>A0A1S4AZ57_TOBAC</name>
<accession>A0A1S4AZ57</accession>
<dbReference type="AlphaFoldDB" id="A0A1S4AZ57"/>
<dbReference type="PANTHER" id="PTHR23227:SF67">
    <property type="entry name" value="CRANIOFACIAL DEVELOPMENT PROTEIN 2-LIKE"/>
    <property type="match status" value="1"/>
</dbReference>
<evidence type="ECO:0000313" key="1">
    <source>
        <dbReference type="RefSeq" id="XP_016481803.1"/>
    </source>
</evidence>
<organism evidence="1">
    <name type="scientific">Nicotiana tabacum</name>
    <name type="common">Common tobacco</name>
    <dbReference type="NCBI Taxonomy" id="4097"/>
    <lineage>
        <taxon>Eukaryota</taxon>
        <taxon>Viridiplantae</taxon>
        <taxon>Streptophyta</taxon>
        <taxon>Embryophyta</taxon>
        <taxon>Tracheophyta</taxon>
        <taxon>Spermatophyta</taxon>
        <taxon>Magnoliopsida</taxon>
        <taxon>eudicotyledons</taxon>
        <taxon>Gunneridae</taxon>
        <taxon>Pentapetalae</taxon>
        <taxon>asterids</taxon>
        <taxon>lamiids</taxon>
        <taxon>Solanales</taxon>
        <taxon>Solanaceae</taxon>
        <taxon>Nicotianoideae</taxon>
        <taxon>Nicotianeae</taxon>
        <taxon>Nicotiana</taxon>
    </lineage>
</organism>
<dbReference type="RefSeq" id="XP_016481803.1">
    <property type="nucleotide sequence ID" value="XM_016626317.1"/>
</dbReference>